<accession>A0A3S5AXA6</accession>
<reference evidence="2" key="1">
    <citation type="submission" date="2018-11" db="EMBL/GenBank/DDBJ databases">
        <authorList>
            <consortium name="Pathogen Informatics"/>
        </authorList>
    </citation>
    <scope>NUCLEOTIDE SEQUENCE</scope>
</reference>
<protein>
    <submittedName>
        <fullName evidence="2">Uncharacterized protein</fullName>
    </submittedName>
</protein>
<dbReference type="EMBL" id="CAAALY010247807">
    <property type="protein sequence ID" value="VEL34509.1"/>
    <property type="molecule type" value="Genomic_DNA"/>
</dbReference>
<sequence>MNRHSSSADRYHRHTHERRCVLDLTTVSGRLAPCLEESPTFSDSITETSSKQTLDIAAPERPVLNSRVNLPPHLAMPPGPPTSPVPSPPLATGFICQNLGGQLCQTQCQGLANHPTQLISIDGGQGHSSQSGNVHALTSAVFTSL</sequence>
<dbReference type="Proteomes" id="UP000784294">
    <property type="component" value="Unassembled WGS sequence"/>
</dbReference>
<comment type="caution">
    <text evidence="2">The sequence shown here is derived from an EMBL/GenBank/DDBJ whole genome shotgun (WGS) entry which is preliminary data.</text>
</comment>
<proteinExistence type="predicted"/>
<evidence type="ECO:0000256" key="1">
    <source>
        <dbReference type="SAM" id="MobiDB-lite"/>
    </source>
</evidence>
<gene>
    <name evidence="2" type="ORF">PXEA_LOCUS27949</name>
</gene>
<name>A0A3S5AXA6_9PLAT</name>
<feature type="region of interest" description="Disordered" evidence="1">
    <location>
        <begin position="67"/>
        <end position="88"/>
    </location>
</feature>
<organism evidence="2 3">
    <name type="scientific">Protopolystoma xenopodis</name>
    <dbReference type="NCBI Taxonomy" id="117903"/>
    <lineage>
        <taxon>Eukaryota</taxon>
        <taxon>Metazoa</taxon>
        <taxon>Spiralia</taxon>
        <taxon>Lophotrochozoa</taxon>
        <taxon>Platyhelminthes</taxon>
        <taxon>Monogenea</taxon>
        <taxon>Polyopisthocotylea</taxon>
        <taxon>Polystomatidea</taxon>
        <taxon>Polystomatidae</taxon>
        <taxon>Protopolystoma</taxon>
    </lineage>
</organism>
<evidence type="ECO:0000313" key="3">
    <source>
        <dbReference type="Proteomes" id="UP000784294"/>
    </source>
</evidence>
<evidence type="ECO:0000313" key="2">
    <source>
        <dbReference type="EMBL" id="VEL34509.1"/>
    </source>
</evidence>
<keyword evidence="3" id="KW-1185">Reference proteome</keyword>
<feature type="compositionally biased region" description="Pro residues" evidence="1">
    <location>
        <begin position="74"/>
        <end position="88"/>
    </location>
</feature>
<dbReference type="AlphaFoldDB" id="A0A3S5AXA6"/>